<keyword evidence="7" id="KW-1133">Transmembrane helix</keyword>
<dbReference type="Gene3D" id="6.10.340.10">
    <property type="match status" value="1"/>
</dbReference>
<evidence type="ECO:0000256" key="5">
    <source>
        <dbReference type="ARBA" id="ARBA00029447"/>
    </source>
</evidence>
<dbReference type="Pfam" id="PF12729">
    <property type="entry name" value="4HB_MCP_1"/>
    <property type="match status" value="1"/>
</dbReference>
<dbReference type="SMART" id="SM00304">
    <property type="entry name" value="HAMP"/>
    <property type="match status" value="1"/>
</dbReference>
<comment type="subcellular location">
    <subcellularLocation>
        <location evidence="1">Cell membrane</location>
    </subcellularLocation>
</comment>
<accession>A0A368W072</accession>
<dbReference type="PROSITE" id="PS50111">
    <property type="entry name" value="CHEMOTAXIS_TRANSDUC_2"/>
    <property type="match status" value="1"/>
</dbReference>
<comment type="similarity">
    <text evidence="5">Belongs to the methyl-accepting chemotaxis (MCP) protein family.</text>
</comment>
<evidence type="ECO:0000313" key="10">
    <source>
        <dbReference type="EMBL" id="RCW48059.1"/>
    </source>
</evidence>
<evidence type="ECO:0000256" key="4">
    <source>
        <dbReference type="ARBA" id="ARBA00023224"/>
    </source>
</evidence>
<reference evidence="10 11" key="1">
    <citation type="submission" date="2018-07" db="EMBL/GenBank/DDBJ databases">
        <title>Genomic Encyclopedia of Type Strains, Phase III (KMG-III): the genomes of soil and plant-associated and newly described type strains.</title>
        <authorList>
            <person name="Whitman W."/>
        </authorList>
    </citation>
    <scope>NUCLEOTIDE SEQUENCE [LARGE SCALE GENOMIC DNA]</scope>
    <source>
        <strain evidence="10 11">CECT 7506</strain>
    </source>
</reference>
<dbReference type="SMART" id="SM00283">
    <property type="entry name" value="MA"/>
    <property type="match status" value="1"/>
</dbReference>
<feature type="domain" description="HAMP" evidence="9">
    <location>
        <begin position="220"/>
        <end position="273"/>
    </location>
</feature>
<evidence type="ECO:0000313" key="11">
    <source>
        <dbReference type="Proteomes" id="UP000252415"/>
    </source>
</evidence>
<feature type="transmembrane region" description="Helical" evidence="7">
    <location>
        <begin position="25"/>
        <end position="45"/>
    </location>
</feature>
<comment type="caution">
    <text evidence="10">The sequence shown here is derived from an EMBL/GenBank/DDBJ whole genome shotgun (WGS) entry which is preliminary data.</text>
</comment>
<dbReference type="EMBL" id="QPJD01000007">
    <property type="protein sequence ID" value="RCW48059.1"/>
    <property type="molecule type" value="Genomic_DNA"/>
</dbReference>
<evidence type="ECO:0000256" key="1">
    <source>
        <dbReference type="ARBA" id="ARBA00004236"/>
    </source>
</evidence>
<sequence length="580" mass="62971">MQTVPHPHPSRIGITRFSFSLSRKIILSFIFVALLVGVSSFYAYYSLKRVQSSYVQILDHNMAILQTNSDIQYQALLQYSLLQDELASPGKGNEQKILEANQKLNQLIAAVTELDSNKEDRTFYSLMQSSNHTITDLTGQIYIALKEAKLEEAETLLKRTVPITESVTKMAGKIQARLISVTDISKQENQAAVDRTVKLLIAVSIAALVLAVSIGLLLSRLIVKPMRRIVMAAKLIADCDLTGNDVEVRSHDEIRELAGVFNLMKSNLYSVINQVDSHAVQVAAAAEQMSANSSHLNTTSEQISTVIQNVSTGAETQVDTVDECVTIIGGMNQAIEEIVMLADTTEGKSEQVLSTASEGKQSIEVTSAQMDTIRIKMDELSHSVQQLGSRSMLIASTNDVISSIAKQTNLLALNASIEAARAGEAGKGFAVVAEEVRKLSQQTSAAAEEIASLTNSIRHEIDEVSHTTTASSKEVESGLQVVEQAGEAFGRIFSAVKELAAMIGNIAAQTDRIVHQSRSAARSVQKINQVAENTAVSTRDVSANVQEQYASTQEIVSSANMLSKMARDLQDIIEKFKING</sequence>
<protein>
    <submittedName>
        <fullName evidence="10">Methyl-accepting chemotaxis protein</fullName>
    </submittedName>
</protein>
<evidence type="ECO:0000259" key="8">
    <source>
        <dbReference type="PROSITE" id="PS50111"/>
    </source>
</evidence>
<keyword evidence="2" id="KW-1003">Cell membrane</keyword>
<dbReference type="AlphaFoldDB" id="A0A368W072"/>
<evidence type="ECO:0000256" key="3">
    <source>
        <dbReference type="ARBA" id="ARBA00023136"/>
    </source>
</evidence>
<evidence type="ECO:0000256" key="7">
    <source>
        <dbReference type="SAM" id="Phobius"/>
    </source>
</evidence>
<dbReference type="Gene3D" id="1.10.287.950">
    <property type="entry name" value="Methyl-accepting chemotaxis protein"/>
    <property type="match status" value="1"/>
</dbReference>
<gene>
    <name evidence="10" type="ORF">DFP97_107261</name>
</gene>
<dbReference type="InterPro" id="IPR024478">
    <property type="entry name" value="HlyB_4HB_MCP"/>
</dbReference>
<keyword evidence="7" id="KW-0812">Transmembrane</keyword>
<dbReference type="PANTHER" id="PTHR32089">
    <property type="entry name" value="METHYL-ACCEPTING CHEMOTAXIS PROTEIN MCPB"/>
    <property type="match status" value="1"/>
</dbReference>
<dbReference type="GO" id="GO:0005886">
    <property type="term" value="C:plasma membrane"/>
    <property type="evidence" value="ECO:0007669"/>
    <property type="project" value="UniProtKB-SubCell"/>
</dbReference>
<dbReference type="PANTHER" id="PTHR32089:SF112">
    <property type="entry name" value="LYSOZYME-LIKE PROTEIN-RELATED"/>
    <property type="match status" value="1"/>
</dbReference>
<feature type="transmembrane region" description="Helical" evidence="7">
    <location>
        <begin position="199"/>
        <end position="223"/>
    </location>
</feature>
<dbReference type="CDD" id="cd11386">
    <property type="entry name" value="MCP_signal"/>
    <property type="match status" value="1"/>
</dbReference>
<keyword evidence="11" id="KW-1185">Reference proteome</keyword>
<evidence type="ECO:0000256" key="6">
    <source>
        <dbReference type="PROSITE-ProRule" id="PRU00284"/>
    </source>
</evidence>
<evidence type="ECO:0000259" key="9">
    <source>
        <dbReference type="PROSITE" id="PS50885"/>
    </source>
</evidence>
<dbReference type="Proteomes" id="UP000252415">
    <property type="component" value="Unassembled WGS sequence"/>
</dbReference>
<dbReference type="CDD" id="cd06225">
    <property type="entry name" value="HAMP"/>
    <property type="match status" value="1"/>
</dbReference>
<feature type="domain" description="Methyl-accepting transducer" evidence="8">
    <location>
        <begin position="292"/>
        <end position="528"/>
    </location>
</feature>
<proteinExistence type="inferred from homology"/>
<dbReference type="Pfam" id="PF00672">
    <property type="entry name" value="HAMP"/>
    <property type="match status" value="1"/>
</dbReference>
<dbReference type="InterPro" id="IPR004089">
    <property type="entry name" value="MCPsignal_dom"/>
</dbReference>
<name>A0A368W072_9BACL</name>
<keyword evidence="4 6" id="KW-0807">Transducer</keyword>
<dbReference type="RefSeq" id="WP_181873500.1">
    <property type="nucleotide sequence ID" value="NZ_QPJD01000007.1"/>
</dbReference>
<dbReference type="GO" id="GO:0007165">
    <property type="term" value="P:signal transduction"/>
    <property type="evidence" value="ECO:0007669"/>
    <property type="project" value="UniProtKB-KW"/>
</dbReference>
<dbReference type="SUPFAM" id="SSF58104">
    <property type="entry name" value="Methyl-accepting chemotaxis protein (MCP) signaling domain"/>
    <property type="match status" value="1"/>
</dbReference>
<dbReference type="InterPro" id="IPR003660">
    <property type="entry name" value="HAMP_dom"/>
</dbReference>
<dbReference type="PROSITE" id="PS50885">
    <property type="entry name" value="HAMP"/>
    <property type="match status" value="1"/>
</dbReference>
<keyword evidence="3 7" id="KW-0472">Membrane</keyword>
<dbReference type="Pfam" id="PF00015">
    <property type="entry name" value="MCPsignal"/>
    <property type="match status" value="1"/>
</dbReference>
<organism evidence="10 11">
    <name type="scientific">Paenibacillus prosopidis</name>
    <dbReference type="NCBI Taxonomy" id="630520"/>
    <lineage>
        <taxon>Bacteria</taxon>
        <taxon>Bacillati</taxon>
        <taxon>Bacillota</taxon>
        <taxon>Bacilli</taxon>
        <taxon>Bacillales</taxon>
        <taxon>Paenibacillaceae</taxon>
        <taxon>Paenibacillus</taxon>
    </lineage>
</organism>
<evidence type="ECO:0000256" key="2">
    <source>
        <dbReference type="ARBA" id="ARBA00022475"/>
    </source>
</evidence>